<keyword evidence="1" id="KW-0808">Transferase</keyword>
<dbReference type="Pfam" id="PF14299">
    <property type="entry name" value="PP2"/>
    <property type="match status" value="1"/>
</dbReference>
<protein>
    <submittedName>
        <fullName evidence="1">Protein kinase-like domain, phloem protein 2-like protein</fullName>
    </submittedName>
</protein>
<sequence>MRKDNWYTIKLWYFFNHVPNAEFDILIDELAHGGNPVTSSILIQGIEFQPIKMREGFKSLPDEDDMDDDEYWEKKLPENYQRYIEMSDKPLDYTTKKELYRIFCQGFLADKGQMWFSMCKSTHGICSLLAANKLSDNCYPTISVSESRFSLVKNLLIDDDLSSQTTLQSVMFSPQYTYACYLVFKFRDKPSVPDNTAVLKTECILDRDSVAVMFLYWSTYPLNIPTIKPKNDFGLHDSSNIPTAEGIGMTNGQIEHLANYNRIEERKDGWMEAMLFKLTNKLQHQKNGFHIHIYFDASKLNGMILEGIEFRPYI</sequence>
<gene>
    <name evidence="1" type="ORF">Tci_028485</name>
</gene>
<proteinExistence type="predicted"/>
<dbReference type="GO" id="GO:0016301">
    <property type="term" value="F:kinase activity"/>
    <property type="evidence" value="ECO:0007669"/>
    <property type="project" value="UniProtKB-KW"/>
</dbReference>
<keyword evidence="1" id="KW-0418">Kinase</keyword>
<dbReference type="PANTHER" id="PTHR32278:SF135">
    <property type="entry name" value="F-BOX PROTEIN PP2-B12"/>
    <property type="match status" value="1"/>
</dbReference>
<organism evidence="1">
    <name type="scientific">Tanacetum cinerariifolium</name>
    <name type="common">Dalmatian daisy</name>
    <name type="synonym">Chrysanthemum cinerariifolium</name>
    <dbReference type="NCBI Taxonomy" id="118510"/>
    <lineage>
        <taxon>Eukaryota</taxon>
        <taxon>Viridiplantae</taxon>
        <taxon>Streptophyta</taxon>
        <taxon>Embryophyta</taxon>
        <taxon>Tracheophyta</taxon>
        <taxon>Spermatophyta</taxon>
        <taxon>Magnoliopsida</taxon>
        <taxon>eudicotyledons</taxon>
        <taxon>Gunneridae</taxon>
        <taxon>Pentapetalae</taxon>
        <taxon>asterids</taxon>
        <taxon>campanulids</taxon>
        <taxon>Asterales</taxon>
        <taxon>Asteraceae</taxon>
        <taxon>Asteroideae</taxon>
        <taxon>Anthemideae</taxon>
        <taxon>Anthemidinae</taxon>
        <taxon>Tanacetum</taxon>
    </lineage>
</organism>
<dbReference type="InterPro" id="IPR025886">
    <property type="entry name" value="PP2-like"/>
</dbReference>
<accession>A0A6L2L6K2</accession>
<dbReference type="AlphaFoldDB" id="A0A6L2L6K2"/>
<evidence type="ECO:0000313" key="1">
    <source>
        <dbReference type="EMBL" id="GEU56507.1"/>
    </source>
</evidence>
<dbReference type="PANTHER" id="PTHR32278">
    <property type="entry name" value="F-BOX DOMAIN-CONTAINING PROTEIN"/>
    <property type="match status" value="1"/>
</dbReference>
<comment type="caution">
    <text evidence="1">The sequence shown here is derived from an EMBL/GenBank/DDBJ whole genome shotgun (WGS) entry which is preliminary data.</text>
</comment>
<dbReference type="EMBL" id="BKCJ010003673">
    <property type="protein sequence ID" value="GEU56507.1"/>
    <property type="molecule type" value="Genomic_DNA"/>
</dbReference>
<name>A0A6L2L6K2_TANCI</name>
<reference evidence="1" key="1">
    <citation type="journal article" date="2019" name="Sci. Rep.">
        <title>Draft genome of Tanacetum cinerariifolium, the natural source of mosquito coil.</title>
        <authorList>
            <person name="Yamashiro T."/>
            <person name="Shiraishi A."/>
            <person name="Satake H."/>
            <person name="Nakayama K."/>
        </authorList>
    </citation>
    <scope>NUCLEOTIDE SEQUENCE</scope>
</reference>